<dbReference type="InterPro" id="IPR028154">
    <property type="entry name" value="AMP-dep_Lig_C"/>
</dbReference>
<evidence type="ECO:0000259" key="2">
    <source>
        <dbReference type="Pfam" id="PF14535"/>
    </source>
</evidence>
<dbReference type="InterPro" id="IPR042099">
    <property type="entry name" value="ANL_N_sf"/>
</dbReference>
<organism evidence="3">
    <name type="scientific">Desulfomonile tiedjei</name>
    <dbReference type="NCBI Taxonomy" id="2358"/>
    <lineage>
        <taxon>Bacteria</taxon>
        <taxon>Pseudomonadati</taxon>
        <taxon>Thermodesulfobacteriota</taxon>
        <taxon>Desulfomonilia</taxon>
        <taxon>Desulfomonilales</taxon>
        <taxon>Desulfomonilaceae</taxon>
        <taxon>Desulfomonile</taxon>
    </lineage>
</organism>
<dbReference type="SUPFAM" id="SSF56801">
    <property type="entry name" value="Acetyl-CoA synthetase-like"/>
    <property type="match status" value="1"/>
</dbReference>
<protein>
    <submittedName>
        <fullName evidence="3">Phenylacetate--CoA ligase family protein</fullName>
    </submittedName>
</protein>
<dbReference type="Gene3D" id="3.40.50.12780">
    <property type="entry name" value="N-terminal domain of ligase-like"/>
    <property type="match status" value="1"/>
</dbReference>
<dbReference type="PANTHER" id="PTHR43845">
    <property type="entry name" value="BLR5969 PROTEIN"/>
    <property type="match status" value="1"/>
</dbReference>
<evidence type="ECO:0000313" key="3">
    <source>
        <dbReference type="EMBL" id="HGH60220.1"/>
    </source>
</evidence>
<accession>A0A7C4AQL8</accession>
<dbReference type="GO" id="GO:0016874">
    <property type="term" value="F:ligase activity"/>
    <property type="evidence" value="ECO:0007669"/>
    <property type="project" value="UniProtKB-KW"/>
</dbReference>
<dbReference type="PANTHER" id="PTHR43845:SF1">
    <property type="entry name" value="BLR5969 PROTEIN"/>
    <property type="match status" value="1"/>
</dbReference>
<dbReference type="AlphaFoldDB" id="A0A7C4AQL8"/>
<gene>
    <name evidence="3" type="ORF">ENV54_02850</name>
</gene>
<dbReference type="Pfam" id="PF14535">
    <property type="entry name" value="AMP-binding_C_2"/>
    <property type="match status" value="1"/>
</dbReference>
<proteinExistence type="predicted"/>
<evidence type="ECO:0000259" key="1">
    <source>
        <dbReference type="Pfam" id="PF00501"/>
    </source>
</evidence>
<dbReference type="Gene3D" id="3.30.300.30">
    <property type="match status" value="1"/>
</dbReference>
<dbReference type="EMBL" id="DTGT01000091">
    <property type="protein sequence ID" value="HGH60220.1"/>
    <property type="molecule type" value="Genomic_DNA"/>
</dbReference>
<name>A0A7C4AQL8_9BACT</name>
<keyword evidence="3" id="KW-0436">Ligase</keyword>
<feature type="domain" description="AMP-dependent ligase C-terminal" evidence="2">
    <location>
        <begin position="336"/>
        <end position="415"/>
    </location>
</feature>
<dbReference type="InterPro" id="IPR045851">
    <property type="entry name" value="AMP-bd_C_sf"/>
</dbReference>
<feature type="domain" description="AMP-dependent synthetase/ligase" evidence="1">
    <location>
        <begin position="145"/>
        <end position="287"/>
    </location>
</feature>
<dbReference type="InterPro" id="IPR000873">
    <property type="entry name" value="AMP-dep_synth/lig_dom"/>
</dbReference>
<reference evidence="3" key="1">
    <citation type="journal article" date="2020" name="mSystems">
        <title>Genome- and Community-Level Interaction Insights into Carbon Utilization and Element Cycling Functions of Hydrothermarchaeota in Hydrothermal Sediment.</title>
        <authorList>
            <person name="Zhou Z."/>
            <person name="Liu Y."/>
            <person name="Xu W."/>
            <person name="Pan J."/>
            <person name="Luo Z.H."/>
            <person name="Li M."/>
        </authorList>
    </citation>
    <scope>NUCLEOTIDE SEQUENCE [LARGE SCALE GENOMIC DNA]</scope>
    <source>
        <strain evidence="3">SpSt-769</strain>
    </source>
</reference>
<dbReference type="Pfam" id="PF00501">
    <property type="entry name" value="AMP-binding"/>
    <property type="match status" value="1"/>
</dbReference>
<sequence>MHHVDRTSGIINPNETLSSDARRSYQEGFLREVVELAYRSGTPLKAAMDERGLKPADIKEVADLQKLPIIHKRDLAEAQKARPPFGGFLTVPMGDLVRIHQSPGPIYDPVGRVPDYWRFKAALYAIGFRPGDLVVNTFAYHLTPAGHMFEEGILEVGATVIPTGVGNTETQVEIMKALGVTCYVGTPSFLMAIFKKAEDMGVDVRKDLKLEVGLVLAEMVPESLRRKFMDEYRLLARQAYGTADVGCVSYECPALTGMHIHYDVIVEICDPATGKVLPPGEVGEVVVTCNNKIYPLVRFGTGDISMMIEDDCPCGRTGPRLTRILGRADEVTKIKGMFVHPSQVQKVLESHPEISRGRLVVDRKDDRDIMCLEVELKGEETAALIEKVEQTLREVTKLKGSVKVVPSGALADAKKTIEDIRKWD</sequence>
<comment type="caution">
    <text evidence="3">The sequence shown here is derived from an EMBL/GenBank/DDBJ whole genome shotgun (WGS) entry which is preliminary data.</text>
</comment>